<reference evidence="1" key="1">
    <citation type="submission" date="2019-03" db="EMBL/GenBank/DDBJ databases">
        <authorList>
            <person name="Mank J."/>
            <person name="Almeida P."/>
        </authorList>
    </citation>
    <scope>NUCLEOTIDE SEQUENCE</scope>
    <source>
        <strain evidence="1">78183</strain>
    </source>
</reference>
<gene>
    <name evidence="1" type="ORF">SVIM_LOCUS463058</name>
</gene>
<dbReference type="AlphaFoldDB" id="A0A6N2N4E1"/>
<proteinExistence type="predicted"/>
<evidence type="ECO:0000313" key="1">
    <source>
        <dbReference type="EMBL" id="VFU61772.1"/>
    </source>
</evidence>
<name>A0A6N2N4E1_SALVM</name>
<organism evidence="1">
    <name type="scientific">Salix viminalis</name>
    <name type="common">Common osier</name>
    <name type="synonym">Basket willow</name>
    <dbReference type="NCBI Taxonomy" id="40686"/>
    <lineage>
        <taxon>Eukaryota</taxon>
        <taxon>Viridiplantae</taxon>
        <taxon>Streptophyta</taxon>
        <taxon>Embryophyta</taxon>
        <taxon>Tracheophyta</taxon>
        <taxon>Spermatophyta</taxon>
        <taxon>Magnoliopsida</taxon>
        <taxon>eudicotyledons</taxon>
        <taxon>Gunneridae</taxon>
        <taxon>Pentapetalae</taxon>
        <taxon>rosids</taxon>
        <taxon>fabids</taxon>
        <taxon>Malpighiales</taxon>
        <taxon>Salicaceae</taxon>
        <taxon>Saliceae</taxon>
        <taxon>Salix</taxon>
    </lineage>
</organism>
<sequence length="68" mass="7794">MPAASQTASNHLRNFRFPLFQPSLRLSYMMTLSLSLTTWSSPFMRTQRLERNVLCTVSGDISQQLCLI</sequence>
<protein>
    <submittedName>
        <fullName evidence="1">Uncharacterized protein</fullName>
    </submittedName>
</protein>
<accession>A0A6N2N4E1</accession>
<dbReference type="EMBL" id="CAADRP010002129">
    <property type="protein sequence ID" value="VFU61772.1"/>
    <property type="molecule type" value="Genomic_DNA"/>
</dbReference>